<evidence type="ECO:0000313" key="10">
    <source>
        <dbReference type="Proteomes" id="UP000260351"/>
    </source>
</evidence>
<dbReference type="AlphaFoldDB" id="A0A3E1KC05"/>
<feature type="transmembrane region" description="Helical" evidence="7">
    <location>
        <begin position="88"/>
        <end position="118"/>
    </location>
</feature>
<dbReference type="EMBL" id="QUZK01000012">
    <property type="protein sequence ID" value="RFF32211.1"/>
    <property type="molecule type" value="Genomic_DNA"/>
</dbReference>
<keyword evidence="4 7" id="KW-0812">Transmembrane</keyword>
<dbReference type="Pfam" id="PF06808">
    <property type="entry name" value="DctM"/>
    <property type="match status" value="1"/>
</dbReference>
<feature type="transmembrane region" description="Helical" evidence="7">
    <location>
        <begin position="306"/>
        <end position="324"/>
    </location>
</feature>
<keyword evidence="10" id="KW-1185">Reference proteome</keyword>
<organism evidence="9 10">
    <name type="scientific">Wenzhouxiangella sediminis</name>
    <dbReference type="NCBI Taxonomy" id="1792836"/>
    <lineage>
        <taxon>Bacteria</taxon>
        <taxon>Pseudomonadati</taxon>
        <taxon>Pseudomonadota</taxon>
        <taxon>Gammaproteobacteria</taxon>
        <taxon>Chromatiales</taxon>
        <taxon>Wenzhouxiangellaceae</taxon>
        <taxon>Wenzhouxiangella</taxon>
    </lineage>
</organism>
<gene>
    <name evidence="9" type="ORF">DZC52_01720</name>
</gene>
<dbReference type="NCBIfam" id="TIGR00786">
    <property type="entry name" value="dctM"/>
    <property type="match status" value="1"/>
</dbReference>
<dbReference type="PROSITE" id="PS50206">
    <property type="entry name" value="RHODANESE_3"/>
    <property type="match status" value="1"/>
</dbReference>
<dbReference type="PIRSF" id="PIRSF006066">
    <property type="entry name" value="HI0050"/>
    <property type="match status" value="1"/>
</dbReference>
<dbReference type="InterPro" id="IPR001763">
    <property type="entry name" value="Rhodanese-like_dom"/>
</dbReference>
<keyword evidence="5 7" id="KW-1133">Transmembrane helix</keyword>
<keyword evidence="3 7" id="KW-0997">Cell inner membrane</keyword>
<keyword evidence="7" id="KW-0813">Transport</keyword>
<accession>A0A3E1KC05</accession>
<comment type="function">
    <text evidence="7">Part of the tripartite ATP-independent periplasmic (TRAP) transport system.</text>
</comment>
<comment type="caution">
    <text evidence="9">The sequence shown here is derived from an EMBL/GenBank/DDBJ whole genome shotgun (WGS) entry which is preliminary data.</text>
</comment>
<feature type="transmembrane region" description="Helical" evidence="7">
    <location>
        <begin position="169"/>
        <end position="193"/>
    </location>
</feature>
<dbReference type="GO" id="GO:0022857">
    <property type="term" value="F:transmembrane transporter activity"/>
    <property type="evidence" value="ECO:0007669"/>
    <property type="project" value="UniProtKB-UniRule"/>
</dbReference>
<evidence type="ECO:0000259" key="8">
    <source>
        <dbReference type="PROSITE" id="PS50206"/>
    </source>
</evidence>
<keyword evidence="6 7" id="KW-0472">Membrane</keyword>
<evidence type="ECO:0000256" key="1">
    <source>
        <dbReference type="ARBA" id="ARBA00004429"/>
    </source>
</evidence>
<comment type="similarity">
    <text evidence="7">Belongs to the TRAP transporter large permease family.</text>
</comment>
<evidence type="ECO:0000313" key="9">
    <source>
        <dbReference type="EMBL" id="RFF32211.1"/>
    </source>
</evidence>
<feature type="transmembrane region" description="Helical" evidence="7">
    <location>
        <begin position="391"/>
        <end position="412"/>
    </location>
</feature>
<comment type="caution">
    <text evidence="7">Lacks conserved residue(s) required for the propagation of feature annotation.</text>
</comment>
<dbReference type="PANTHER" id="PTHR33362">
    <property type="entry name" value="SIALIC ACID TRAP TRANSPORTER PERMEASE PROTEIN SIAT-RELATED"/>
    <property type="match status" value="1"/>
</dbReference>
<name>A0A3E1KC05_9GAMM</name>
<comment type="subunit">
    <text evidence="7">The complex comprises the extracytoplasmic solute receptor protein and the two transmembrane proteins.</text>
</comment>
<evidence type="ECO:0000256" key="5">
    <source>
        <dbReference type="ARBA" id="ARBA00022989"/>
    </source>
</evidence>
<keyword evidence="2" id="KW-1003">Cell membrane</keyword>
<evidence type="ECO:0000256" key="6">
    <source>
        <dbReference type="ARBA" id="ARBA00023136"/>
    </source>
</evidence>
<dbReference type="PANTHER" id="PTHR33362:SF5">
    <property type="entry name" value="C4-DICARBOXYLATE TRAP TRANSPORTER LARGE PERMEASE PROTEIN DCTM"/>
    <property type="match status" value="1"/>
</dbReference>
<proteinExistence type="inferred from homology"/>
<dbReference type="OrthoDB" id="9796052at2"/>
<sequence length="425" mass="45274">MMVFLLVLLALLGMPLFAVIALAALGGYWQAGLDPVLASMEFMRIGELPVLVALPLFTFAGVLLAHSRAPGRLVELTRSALGWMPGGLAILALVLCSLMTAFTGASGITVVALGSLLLPALVKGGYPERFSLGMVTAGSSLGVLFAPSLPLILYAVVAQQVAPRAGLSVDDLFLAGLLPGLLMLVLMGGYAAWVQRGLPRDERPREPLGKVLRENAWELPLPLVVLGGIYSGWLLVVEAAVVTAAWVLVTLVLIRREVRFSRLPEVITEAMVLVAAILVVLGMSLASTNVMIDAGVPQRLFEWIEPLIDSRLVFLLAVNALLLVAGMLLDIFAALVILAPLIIPVAMAFGVDPVHLGIVFLANLQIGYCTPPVGINLFLASHRFERDILTVYRATLPFLGILLVALLIITWWPALSLALPSLLGD</sequence>
<evidence type="ECO:0000256" key="3">
    <source>
        <dbReference type="ARBA" id="ARBA00022519"/>
    </source>
</evidence>
<feature type="transmembrane region" description="Helical" evidence="7">
    <location>
        <begin position="357"/>
        <end position="379"/>
    </location>
</feature>
<dbReference type="RefSeq" id="WP_116649393.1">
    <property type="nucleotide sequence ID" value="NZ_QUZK01000012.1"/>
</dbReference>
<dbReference type="InterPro" id="IPR004681">
    <property type="entry name" value="TRAP_DctM"/>
</dbReference>
<dbReference type="InterPro" id="IPR010656">
    <property type="entry name" value="DctM"/>
</dbReference>
<evidence type="ECO:0000256" key="2">
    <source>
        <dbReference type="ARBA" id="ARBA00022475"/>
    </source>
</evidence>
<feature type="domain" description="Rhodanese" evidence="8">
    <location>
        <begin position="185"/>
        <end position="202"/>
    </location>
</feature>
<dbReference type="GO" id="GO:0005886">
    <property type="term" value="C:plasma membrane"/>
    <property type="evidence" value="ECO:0007669"/>
    <property type="project" value="UniProtKB-SubCell"/>
</dbReference>
<feature type="transmembrane region" description="Helical" evidence="7">
    <location>
        <begin position="230"/>
        <end position="254"/>
    </location>
</feature>
<feature type="transmembrane region" description="Helical" evidence="7">
    <location>
        <begin position="47"/>
        <end position="67"/>
    </location>
</feature>
<evidence type="ECO:0000256" key="4">
    <source>
        <dbReference type="ARBA" id="ARBA00022692"/>
    </source>
</evidence>
<protein>
    <recommendedName>
        <fullName evidence="7">TRAP transporter large permease protein</fullName>
    </recommendedName>
</protein>
<feature type="transmembrane region" description="Helical" evidence="7">
    <location>
        <begin position="130"/>
        <end position="157"/>
    </location>
</feature>
<dbReference type="Proteomes" id="UP000260351">
    <property type="component" value="Unassembled WGS sequence"/>
</dbReference>
<feature type="transmembrane region" description="Helical" evidence="7">
    <location>
        <begin position="266"/>
        <end position="286"/>
    </location>
</feature>
<comment type="subcellular location">
    <subcellularLocation>
        <location evidence="1 7">Cell inner membrane</location>
        <topology evidence="1 7">Multi-pass membrane protein</topology>
    </subcellularLocation>
</comment>
<reference evidence="9 10" key="1">
    <citation type="submission" date="2018-08" db="EMBL/GenBank/DDBJ databases">
        <title>Wenzhouxiangella salilacus sp. nov., a novel bacterium isolated from a saline lake in Xinjiang Province, China.</title>
        <authorList>
            <person name="Han S."/>
        </authorList>
    </citation>
    <scope>NUCLEOTIDE SEQUENCE [LARGE SCALE GENOMIC DNA]</scope>
    <source>
        <strain evidence="9 10">XDB06</strain>
    </source>
</reference>
<evidence type="ECO:0000256" key="7">
    <source>
        <dbReference type="RuleBase" id="RU369079"/>
    </source>
</evidence>